<organism evidence="3 4">
    <name type="scientific">Macrostomum lignano</name>
    <dbReference type="NCBI Taxonomy" id="282301"/>
    <lineage>
        <taxon>Eukaryota</taxon>
        <taxon>Metazoa</taxon>
        <taxon>Spiralia</taxon>
        <taxon>Lophotrochozoa</taxon>
        <taxon>Platyhelminthes</taxon>
        <taxon>Rhabditophora</taxon>
        <taxon>Macrostomorpha</taxon>
        <taxon>Macrostomida</taxon>
        <taxon>Macrostomidae</taxon>
        <taxon>Macrostomum</taxon>
    </lineage>
</organism>
<accession>A0A1I8I5X6</accession>
<evidence type="ECO:0000313" key="4">
    <source>
        <dbReference type="WBParaSite" id="maker-uti_cns_0009974-snap-gene-0.1-mRNA-1"/>
    </source>
</evidence>
<evidence type="ECO:0000256" key="2">
    <source>
        <dbReference type="SAM" id="Phobius"/>
    </source>
</evidence>
<dbReference type="WBParaSite" id="maker-uti_cns_0009974-snap-gene-0.1-mRNA-1">
    <property type="protein sequence ID" value="maker-uti_cns_0009974-snap-gene-0.1-mRNA-1"/>
    <property type="gene ID" value="maker-uti_cns_0009974-snap-gene-0.1"/>
</dbReference>
<keyword evidence="2" id="KW-1133">Transmembrane helix</keyword>
<protein>
    <submittedName>
        <fullName evidence="4">Uncharacterized protein</fullName>
    </submittedName>
</protein>
<evidence type="ECO:0000256" key="1">
    <source>
        <dbReference type="SAM" id="MobiDB-lite"/>
    </source>
</evidence>
<name>A0A1I8I5X6_9PLAT</name>
<sequence length="151" mass="16946">MEQLPDDRNDVKLPAWRNSNSLSKVFCQQKWCFCLLFLALLLNAALFAVFIARSPQSIASEQRHPGCCDKMELIQQRLEMLERSLEEMKLSAPLKETAAGAKESYQPSIRKRRSAVESPSCTCPPGPKGEKGDRGATAEPTYDETKLKRVS</sequence>
<keyword evidence="3" id="KW-1185">Reference proteome</keyword>
<dbReference type="Proteomes" id="UP000095280">
    <property type="component" value="Unplaced"/>
</dbReference>
<feature type="transmembrane region" description="Helical" evidence="2">
    <location>
        <begin position="31"/>
        <end position="52"/>
    </location>
</feature>
<keyword evidence="2" id="KW-0472">Membrane</keyword>
<dbReference type="AlphaFoldDB" id="A0A1I8I5X6"/>
<proteinExistence type="predicted"/>
<reference evidence="4" key="1">
    <citation type="submission" date="2016-11" db="UniProtKB">
        <authorList>
            <consortium name="WormBaseParasite"/>
        </authorList>
    </citation>
    <scope>IDENTIFICATION</scope>
</reference>
<keyword evidence="2" id="KW-0812">Transmembrane</keyword>
<feature type="region of interest" description="Disordered" evidence="1">
    <location>
        <begin position="96"/>
        <end position="151"/>
    </location>
</feature>
<evidence type="ECO:0000313" key="3">
    <source>
        <dbReference type="Proteomes" id="UP000095280"/>
    </source>
</evidence>